<accession>A0A4R5CHK7</accession>
<keyword evidence="3" id="KW-1185">Reference proteome</keyword>
<feature type="compositionally biased region" description="Acidic residues" evidence="1">
    <location>
        <begin position="10"/>
        <end position="25"/>
    </location>
</feature>
<evidence type="ECO:0000256" key="1">
    <source>
        <dbReference type="SAM" id="MobiDB-lite"/>
    </source>
</evidence>
<evidence type="ECO:0000313" key="2">
    <source>
        <dbReference type="EMBL" id="TDD98569.1"/>
    </source>
</evidence>
<organism evidence="2 3">
    <name type="scientific">Flavobacterium cellulosilyticum</name>
    <dbReference type="NCBI Taxonomy" id="2541731"/>
    <lineage>
        <taxon>Bacteria</taxon>
        <taxon>Pseudomonadati</taxon>
        <taxon>Bacteroidota</taxon>
        <taxon>Flavobacteriia</taxon>
        <taxon>Flavobacteriales</taxon>
        <taxon>Flavobacteriaceae</taxon>
        <taxon>Flavobacterium</taxon>
    </lineage>
</organism>
<proteinExistence type="predicted"/>
<sequence length="308" mass="34217">MGQSSYAQEGWEDEEEWYTNESWDSNDNDYTDNWQDFLSEWFGLDIAGITDGGNFLLSNGDYFYPDSGNLDEVLINSYHVSEQYEYVPIGENNGNPGGDESEETVDDPTDNCSISYCMPGYTLENCECVKISCTTTCDTGYKLNDETCECEELPPCFGSLSELETSNAFDTNKIFNSFESFLSDFGIETDLIVYLKESKLFDPSKLSETLQSYIKTSEYLGNTGDALGIGLSVATYLDEPKTENLLRVSFDVGTLALPPGTSLAISFVELFELRDGETIIDLLLIEASKAIEKLIDCNLGTGIHGLLF</sequence>
<feature type="region of interest" description="Disordered" evidence="1">
    <location>
        <begin position="88"/>
        <end position="107"/>
    </location>
</feature>
<reference evidence="2 3" key="1">
    <citation type="submission" date="2019-03" db="EMBL/GenBank/DDBJ databases">
        <title>Flavobacterium AR-3-4 sp. nov. isolated from arctic soil.</title>
        <authorList>
            <person name="Chaudhary D.K."/>
        </authorList>
    </citation>
    <scope>NUCLEOTIDE SEQUENCE [LARGE SCALE GENOMIC DNA]</scope>
    <source>
        <strain evidence="2 3">AR-3-4</strain>
    </source>
</reference>
<dbReference type="AlphaFoldDB" id="A0A4R5CHK7"/>
<dbReference type="EMBL" id="SMFK01000002">
    <property type="protein sequence ID" value="TDD98569.1"/>
    <property type="molecule type" value="Genomic_DNA"/>
</dbReference>
<dbReference type="OrthoDB" id="1200039at2"/>
<dbReference type="Proteomes" id="UP000295479">
    <property type="component" value="Unassembled WGS sequence"/>
</dbReference>
<gene>
    <name evidence="2" type="ORF">E0F76_05420</name>
</gene>
<name>A0A4R5CHK7_9FLAO</name>
<evidence type="ECO:0000313" key="3">
    <source>
        <dbReference type="Proteomes" id="UP000295479"/>
    </source>
</evidence>
<comment type="caution">
    <text evidence="2">The sequence shown here is derived from an EMBL/GenBank/DDBJ whole genome shotgun (WGS) entry which is preliminary data.</text>
</comment>
<feature type="region of interest" description="Disordered" evidence="1">
    <location>
        <begin position="1"/>
        <end position="25"/>
    </location>
</feature>
<protein>
    <submittedName>
        <fullName evidence="2">Uncharacterized protein</fullName>
    </submittedName>
</protein>
<dbReference type="RefSeq" id="WP_132002448.1">
    <property type="nucleotide sequence ID" value="NZ_SMFK01000002.1"/>
</dbReference>